<gene>
    <name evidence="2" type="ORF">AVDCRST_MAG81-3859</name>
</gene>
<feature type="domain" description="Phytase-like" evidence="1">
    <location>
        <begin position="60"/>
        <end position="363"/>
    </location>
</feature>
<name>A0A6J4VQI5_9CYAN</name>
<dbReference type="PROSITE" id="PS51257">
    <property type="entry name" value="PROKAR_LIPOPROTEIN"/>
    <property type="match status" value="1"/>
</dbReference>
<protein>
    <recommendedName>
        <fullName evidence="1">Phytase-like domain-containing protein</fullName>
    </recommendedName>
</protein>
<evidence type="ECO:0000313" key="2">
    <source>
        <dbReference type="EMBL" id="CAA9586217.1"/>
    </source>
</evidence>
<proteinExistence type="predicted"/>
<dbReference type="AlphaFoldDB" id="A0A6J4VQI5"/>
<dbReference type="EMBL" id="CADCWO010000202">
    <property type="protein sequence ID" value="CAA9586217.1"/>
    <property type="molecule type" value="Genomic_DNA"/>
</dbReference>
<evidence type="ECO:0000259" key="1">
    <source>
        <dbReference type="Pfam" id="PF13449"/>
    </source>
</evidence>
<accession>A0A6J4VQI5</accession>
<dbReference type="Pfam" id="PF13449">
    <property type="entry name" value="Phytase-like"/>
    <property type="match status" value="1"/>
</dbReference>
<organism evidence="2">
    <name type="scientific">uncultured Synechococcales cyanobacterium</name>
    <dbReference type="NCBI Taxonomy" id="1936017"/>
    <lineage>
        <taxon>Bacteria</taxon>
        <taxon>Bacillati</taxon>
        <taxon>Cyanobacteriota</taxon>
        <taxon>Cyanophyceae</taxon>
        <taxon>Synechococcales</taxon>
        <taxon>environmental samples</taxon>
    </lineage>
</organism>
<sequence length="379" mass="41347">MHLQNRRYITQITAVLVAAILVLLSACSLPQVSAADRIFLPLSLDFLAEYQLPQTTLEGTTVGGLSGLAYDRTRDRVYALSDDHSRSAPARFYTLKLDVDATASGEGHFNSVMVEAVTLLKDDQGQVYPQDTIDPEGIALSPHQSVFISSEGVASQNSPPFLAEFNLTGVQQRSFSIPQRYWHNSDSEIPQGIANNLGFESLAINPEGDRLFTATESPLIQDFDTPSQLTNRLLHYWVGEPRPFLVSEHAYPLDPPPVGAIHNGLAELVAIDGGGHFLSLERYYSPLLGYGARIFQVANGGATDTSKIASFKGILGGVKPARKRLLVDLAQLGIRLANLEGMVLGPRLADGTQSLLLVSDNDFKADQPTQFLLFRLRQS</sequence>
<dbReference type="PANTHER" id="PTHR37957:SF1">
    <property type="entry name" value="PHYTASE-LIKE DOMAIN-CONTAINING PROTEIN"/>
    <property type="match status" value="1"/>
</dbReference>
<dbReference type="InterPro" id="IPR027372">
    <property type="entry name" value="Phytase-like_dom"/>
</dbReference>
<dbReference type="PANTHER" id="PTHR37957">
    <property type="entry name" value="BLR7070 PROTEIN"/>
    <property type="match status" value="1"/>
</dbReference>
<reference evidence="2" key="1">
    <citation type="submission" date="2020-02" db="EMBL/GenBank/DDBJ databases">
        <authorList>
            <person name="Meier V. D."/>
        </authorList>
    </citation>
    <scope>NUCLEOTIDE SEQUENCE</scope>
    <source>
        <strain evidence="2">AVDCRST_MAG81</strain>
    </source>
</reference>
<dbReference type="SUPFAM" id="SSF63825">
    <property type="entry name" value="YWTD domain"/>
    <property type="match status" value="1"/>
</dbReference>